<protein>
    <submittedName>
        <fullName evidence="2">Uncharacterized protein</fullName>
    </submittedName>
</protein>
<organism evidence="2 3">
    <name type="scientific">Cinchona calisaya</name>
    <dbReference type="NCBI Taxonomy" id="153742"/>
    <lineage>
        <taxon>Eukaryota</taxon>
        <taxon>Viridiplantae</taxon>
        <taxon>Streptophyta</taxon>
        <taxon>Embryophyta</taxon>
        <taxon>Tracheophyta</taxon>
        <taxon>Spermatophyta</taxon>
        <taxon>Magnoliopsida</taxon>
        <taxon>eudicotyledons</taxon>
        <taxon>Gunneridae</taxon>
        <taxon>Pentapetalae</taxon>
        <taxon>asterids</taxon>
        <taxon>lamiids</taxon>
        <taxon>Gentianales</taxon>
        <taxon>Rubiaceae</taxon>
        <taxon>Cinchonoideae</taxon>
        <taxon>Cinchoneae</taxon>
        <taxon>Cinchona</taxon>
    </lineage>
</organism>
<evidence type="ECO:0000256" key="1">
    <source>
        <dbReference type="SAM" id="MobiDB-lite"/>
    </source>
</evidence>
<proteinExistence type="predicted"/>
<feature type="region of interest" description="Disordered" evidence="1">
    <location>
        <begin position="76"/>
        <end position="114"/>
    </location>
</feature>
<feature type="non-terminal residue" evidence="2">
    <location>
        <position position="1"/>
    </location>
</feature>
<keyword evidence="3" id="KW-1185">Reference proteome</keyword>
<gene>
    <name evidence="2" type="ORF">ACH5RR_031974</name>
</gene>
<sequence length="143" mass="15863">AQASGGPSKGIADGDFYISLTQGDEFRVANDEDESSDTEVFYDSDYDFNDDLIYEKYIDVNVNDNGKVLAKSIYVSKRKSSPKHHGPHSDMDSSEGERSETLNNDMHIYDGQNINVGEESKSVASDELLSLSSSLVKKQARRK</sequence>
<comment type="caution">
    <text evidence="2">The sequence shown here is derived from an EMBL/GenBank/DDBJ whole genome shotgun (WGS) entry which is preliminary data.</text>
</comment>
<accession>A0ABD2YGS3</accession>
<feature type="compositionally biased region" description="Basic and acidic residues" evidence="1">
    <location>
        <begin position="87"/>
        <end position="100"/>
    </location>
</feature>
<dbReference type="Proteomes" id="UP001630127">
    <property type="component" value="Unassembled WGS sequence"/>
</dbReference>
<dbReference type="AlphaFoldDB" id="A0ABD2YGS3"/>
<name>A0ABD2YGS3_9GENT</name>
<reference evidence="2 3" key="1">
    <citation type="submission" date="2024-11" db="EMBL/GenBank/DDBJ databases">
        <title>A near-complete genome assembly of Cinchona calisaya.</title>
        <authorList>
            <person name="Lian D.C."/>
            <person name="Zhao X.W."/>
            <person name="Wei L."/>
        </authorList>
    </citation>
    <scope>NUCLEOTIDE SEQUENCE [LARGE SCALE GENOMIC DNA]</scope>
    <source>
        <tissue evidence="2">Nenye</tissue>
    </source>
</reference>
<evidence type="ECO:0000313" key="3">
    <source>
        <dbReference type="Proteomes" id="UP001630127"/>
    </source>
</evidence>
<feature type="compositionally biased region" description="Basic residues" evidence="1">
    <location>
        <begin position="76"/>
        <end position="86"/>
    </location>
</feature>
<evidence type="ECO:0000313" key="2">
    <source>
        <dbReference type="EMBL" id="KAL3506592.1"/>
    </source>
</evidence>
<dbReference type="EMBL" id="JBJUIK010000013">
    <property type="protein sequence ID" value="KAL3506592.1"/>
    <property type="molecule type" value="Genomic_DNA"/>
</dbReference>